<gene>
    <name evidence="1" type="ORF">Sradi_1901000</name>
</gene>
<proteinExistence type="predicted"/>
<protein>
    <submittedName>
        <fullName evidence="1">Uncharacterized protein</fullName>
    </submittedName>
</protein>
<dbReference type="AlphaFoldDB" id="A0AAW2U1I5"/>
<dbReference type="EMBL" id="JACGWJ010000007">
    <property type="protein sequence ID" value="KAL0409666.1"/>
    <property type="molecule type" value="Genomic_DNA"/>
</dbReference>
<organism evidence="1">
    <name type="scientific">Sesamum radiatum</name>
    <name type="common">Black benniseed</name>
    <dbReference type="NCBI Taxonomy" id="300843"/>
    <lineage>
        <taxon>Eukaryota</taxon>
        <taxon>Viridiplantae</taxon>
        <taxon>Streptophyta</taxon>
        <taxon>Embryophyta</taxon>
        <taxon>Tracheophyta</taxon>
        <taxon>Spermatophyta</taxon>
        <taxon>Magnoliopsida</taxon>
        <taxon>eudicotyledons</taxon>
        <taxon>Gunneridae</taxon>
        <taxon>Pentapetalae</taxon>
        <taxon>asterids</taxon>
        <taxon>lamiids</taxon>
        <taxon>Lamiales</taxon>
        <taxon>Pedaliaceae</taxon>
        <taxon>Sesamum</taxon>
    </lineage>
</organism>
<name>A0AAW2U1I5_SESRA</name>
<accession>A0AAW2U1I5</accession>
<reference evidence="1" key="2">
    <citation type="journal article" date="2024" name="Plant">
        <title>Genomic evolution and insights into agronomic trait innovations of Sesamum species.</title>
        <authorList>
            <person name="Miao H."/>
            <person name="Wang L."/>
            <person name="Qu L."/>
            <person name="Liu H."/>
            <person name="Sun Y."/>
            <person name="Le M."/>
            <person name="Wang Q."/>
            <person name="Wei S."/>
            <person name="Zheng Y."/>
            <person name="Lin W."/>
            <person name="Duan Y."/>
            <person name="Cao H."/>
            <person name="Xiong S."/>
            <person name="Wang X."/>
            <person name="Wei L."/>
            <person name="Li C."/>
            <person name="Ma Q."/>
            <person name="Ju M."/>
            <person name="Zhao R."/>
            <person name="Li G."/>
            <person name="Mu C."/>
            <person name="Tian Q."/>
            <person name="Mei H."/>
            <person name="Zhang T."/>
            <person name="Gao T."/>
            <person name="Zhang H."/>
        </authorList>
    </citation>
    <scope>NUCLEOTIDE SEQUENCE</scope>
    <source>
        <strain evidence="1">G02</strain>
    </source>
</reference>
<evidence type="ECO:0000313" key="1">
    <source>
        <dbReference type="EMBL" id="KAL0409666.1"/>
    </source>
</evidence>
<sequence length="137" mass="15583">MKDSTMSLDIEFHNHEIIIRSTRLHNSKLGDPIVGRGKLPSMKPSFIFVPKDTYTARCQAKKFVPSNGEVVKARFECSEGCMNNTSFILDSSFCRSMSLCCRNIHFIHNAQQQRIIGSNVTISRFNNDMKRPSLGRL</sequence>
<comment type="caution">
    <text evidence="1">The sequence shown here is derived from an EMBL/GenBank/DDBJ whole genome shotgun (WGS) entry which is preliminary data.</text>
</comment>
<reference evidence="1" key="1">
    <citation type="submission" date="2020-06" db="EMBL/GenBank/DDBJ databases">
        <authorList>
            <person name="Li T."/>
            <person name="Hu X."/>
            <person name="Zhang T."/>
            <person name="Song X."/>
            <person name="Zhang H."/>
            <person name="Dai N."/>
            <person name="Sheng W."/>
            <person name="Hou X."/>
            <person name="Wei L."/>
        </authorList>
    </citation>
    <scope>NUCLEOTIDE SEQUENCE</scope>
    <source>
        <strain evidence="1">G02</strain>
        <tissue evidence="1">Leaf</tissue>
    </source>
</reference>